<evidence type="ECO:0000256" key="1">
    <source>
        <dbReference type="ARBA" id="ARBA00023015"/>
    </source>
</evidence>
<evidence type="ECO:0000256" key="2">
    <source>
        <dbReference type="ARBA" id="ARBA00023125"/>
    </source>
</evidence>
<evidence type="ECO:0000313" key="6">
    <source>
        <dbReference type="Proteomes" id="UP001141183"/>
    </source>
</evidence>
<evidence type="ECO:0000313" key="5">
    <source>
        <dbReference type="EMBL" id="MDC4240315.1"/>
    </source>
</evidence>
<keyword evidence="2" id="KW-0238">DNA-binding</keyword>
<evidence type="ECO:0000256" key="3">
    <source>
        <dbReference type="ARBA" id="ARBA00023163"/>
    </source>
</evidence>
<comment type="caution">
    <text evidence="5">The sequence shown here is derived from an EMBL/GenBank/DDBJ whole genome shotgun (WGS) entry which is preliminary data.</text>
</comment>
<dbReference type="GO" id="GO:0003700">
    <property type="term" value="F:DNA-binding transcription factor activity"/>
    <property type="evidence" value="ECO:0007669"/>
    <property type="project" value="InterPro"/>
</dbReference>
<dbReference type="SUPFAM" id="SSF46785">
    <property type="entry name" value="Winged helix' DNA-binding domain"/>
    <property type="match status" value="1"/>
</dbReference>
<keyword evidence="6" id="KW-1185">Reference proteome</keyword>
<reference evidence="5" key="1">
    <citation type="submission" date="2022-05" db="EMBL/GenBank/DDBJ databases">
        <title>Draft genome sequence of Clostridium tertium strain CP3 isolated from Peru.</title>
        <authorList>
            <person name="Hurtado R."/>
            <person name="Lima L."/>
            <person name="Sousa T."/>
            <person name="Jaiswal A.K."/>
            <person name="Tiwari S."/>
            <person name="Maturrano L."/>
            <person name="Brenig B."/>
            <person name="Azevedo V."/>
        </authorList>
    </citation>
    <scope>NUCLEOTIDE SEQUENCE</scope>
    <source>
        <strain evidence="5">CP3</strain>
    </source>
</reference>
<dbReference type="PROSITE" id="PS50995">
    <property type="entry name" value="HTH_MARR_2"/>
    <property type="match status" value="1"/>
</dbReference>
<dbReference type="CDD" id="cd00090">
    <property type="entry name" value="HTH_ARSR"/>
    <property type="match status" value="1"/>
</dbReference>
<dbReference type="AlphaFoldDB" id="A0A9X3XJ43"/>
<sequence>MSKYSSNYTEKIIKLYELLWEDFHKISFEQFKEYKFNAHQVMALRQLHNTPFITLKELSERLNLSKSTVSGIITQLEKQGVIIREIPEDNRRIVKLSLSDDFMKDFDFIYVKKGYLFDAIKNTDFEYIEKIIYGLEKFHTILDSSIKSFNAFENKK</sequence>
<dbReference type="Proteomes" id="UP001141183">
    <property type="component" value="Unassembled WGS sequence"/>
</dbReference>
<dbReference type="PANTHER" id="PTHR42756">
    <property type="entry name" value="TRANSCRIPTIONAL REGULATOR, MARR"/>
    <property type="match status" value="1"/>
</dbReference>
<organism evidence="5 6">
    <name type="scientific">Clostridium tertium</name>
    <dbReference type="NCBI Taxonomy" id="1559"/>
    <lineage>
        <taxon>Bacteria</taxon>
        <taxon>Bacillati</taxon>
        <taxon>Bacillota</taxon>
        <taxon>Clostridia</taxon>
        <taxon>Eubacteriales</taxon>
        <taxon>Clostridiaceae</taxon>
        <taxon>Clostridium</taxon>
    </lineage>
</organism>
<dbReference type="SMART" id="SM00347">
    <property type="entry name" value="HTH_MARR"/>
    <property type="match status" value="1"/>
</dbReference>
<dbReference type="Gene3D" id="1.10.10.10">
    <property type="entry name" value="Winged helix-like DNA-binding domain superfamily/Winged helix DNA-binding domain"/>
    <property type="match status" value="1"/>
</dbReference>
<dbReference type="InterPro" id="IPR036388">
    <property type="entry name" value="WH-like_DNA-bd_sf"/>
</dbReference>
<dbReference type="Pfam" id="PF01047">
    <property type="entry name" value="MarR"/>
    <property type="match status" value="1"/>
</dbReference>
<feature type="domain" description="HTH marR-type" evidence="4">
    <location>
        <begin position="5"/>
        <end position="137"/>
    </location>
</feature>
<protein>
    <submittedName>
        <fullName evidence="5">MarR family transcriptional regulator</fullName>
    </submittedName>
</protein>
<dbReference type="InterPro" id="IPR011991">
    <property type="entry name" value="ArsR-like_HTH"/>
</dbReference>
<accession>A0A9X3XJ43</accession>
<evidence type="ECO:0000259" key="4">
    <source>
        <dbReference type="PROSITE" id="PS50995"/>
    </source>
</evidence>
<keyword evidence="3" id="KW-0804">Transcription</keyword>
<proteinExistence type="predicted"/>
<keyword evidence="1" id="KW-0805">Transcription regulation</keyword>
<dbReference type="PANTHER" id="PTHR42756:SF1">
    <property type="entry name" value="TRANSCRIPTIONAL REPRESSOR OF EMRAB OPERON"/>
    <property type="match status" value="1"/>
</dbReference>
<gene>
    <name evidence="5" type="ORF">NE398_09065</name>
</gene>
<dbReference type="RefSeq" id="WP_272470312.1">
    <property type="nucleotide sequence ID" value="NZ_JAMRYU010000008.1"/>
</dbReference>
<dbReference type="InterPro" id="IPR036390">
    <property type="entry name" value="WH_DNA-bd_sf"/>
</dbReference>
<dbReference type="EMBL" id="JAMRYU010000008">
    <property type="protein sequence ID" value="MDC4240315.1"/>
    <property type="molecule type" value="Genomic_DNA"/>
</dbReference>
<name>A0A9X3XJ43_9CLOT</name>
<dbReference type="GO" id="GO:0003677">
    <property type="term" value="F:DNA binding"/>
    <property type="evidence" value="ECO:0007669"/>
    <property type="project" value="UniProtKB-KW"/>
</dbReference>
<dbReference type="InterPro" id="IPR000835">
    <property type="entry name" value="HTH_MarR-typ"/>
</dbReference>